<keyword evidence="5" id="KW-0963">Cytoplasm</keyword>
<feature type="repeat" description="ANK" evidence="14">
    <location>
        <begin position="855"/>
        <end position="887"/>
    </location>
</feature>
<dbReference type="Gene3D" id="1.25.40.20">
    <property type="entry name" value="Ankyrin repeat-containing domain"/>
    <property type="match status" value="1"/>
</dbReference>
<evidence type="ECO:0000256" key="12">
    <source>
        <dbReference type="ARBA" id="ARBA00044742"/>
    </source>
</evidence>
<keyword evidence="6" id="KW-0597">Phosphoprotein</keyword>
<keyword evidence="9 14" id="KW-0040">ANK repeat</keyword>
<evidence type="ECO:0000256" key="3">
    <source>
        <dbReference type="ARBA" id="ARBA00017042"/>
    </source>
</evidence>
<dbReference type="GO" id="GO:0098978">
    <property type="term" value="C:glutamatergic synapse"/>
    <property type="evidence" value="ECO:0000318"/>
    <property type="project" value="GO_Central"/>
</dbReference>
<evidence type="ECO:0000256" key="7">
    <source>
        <dbReference type="ARBA" id="ARBA00022737"/>
    </source>
</evidence>
<keyword evidence="10" id="KW-0175">Coiled coil</keyword>
<dbReference type="PANTHER" id="PTHR23166">
    <property type="entry name" value="FILAMIN/GPBP-INTERACTING PROTEIN"/>
    <property type="match status" value="1"/>
</dbReference>
<evidence type="ECO:0000259" key="17">
    <source>
        <dbReference type="Pfam" id="PF25408"/>
    </source>
</evidence>
<dbReference type="PANTHER" id="PTHR23166:SF9">
    <property type="entry name" value="CTTNBP2 N-TERMINAL-LIKE PROTEIN"/>
    <property type="match status" value="1"/>
</dbReference>
<name>A0A3Q1LT16_BOVIN</name>
<feature type="compositionally biased region" description="Polar residues" evidence="15">
    <location>
        <begin position="662"/>
        <end position="672"/>
    </location>
</feature>
<evidence type="ECO:0000256" key="13">
    <source>
        <dbReference type="ARBA" id="ARBA00044767"/>
    </source>
</evidence>
<accession>A0A3Q1LT16</accession>
<protein>
    <recommendedName>
        <fullName evidence="3">Cortactin-binding protein 2</fullName>
    </recommendedName>
</protein>
<evidence type="ECO:0000313" key="20">
    <source>
        <dbReference type="VGNC" id="VGNC:27822"/>
    </source>
</evidence>
<dbReference type="InParanoid" id="A0A3Q1LT16"/>
<evidence type="ECO:0000256" key="2">
    <source>
        <dbReference type="ARBA" id="ARBA00004552"/>
    </source>
</evidence>
<feature type="domain" description="Cortactin-binding protein-2 N-terminal" evidence="16">
    <location>
        <begin position="27"/>
        <end position="57"/>
    </location>
</feature>
<feature type="compositionally biased region" description="Low complexity" evidence="15">
    <location>
        <begin position="471"/>
        <end position="496"/>
    </location>
</feature>
<evidence type="ECO:0000256" key="14">
    <source>
        <dbReference type="PROSITE-ProRule" id="PRU00023"/>
    </source>
</evidence>
<evidence type="ECO:0000256" key="4">
    <source>
        <dbReference type="ARBA" id="ARBA00022481"/>
    </source>
</evidence>
<dbReference type="GO" id="GO:0050807">
    <property type="term" value="P:regulation of synapse organization"/>
    <property type="evidence" value="ECO:0000318"/>
    <property type="project" value="GO_Central"/>
</dbReference>
<feature type="compositionally biased region" description="Polar residues" evidence="15">
    <location>
        <begin position="1657"/>
        <end position="1674"/>
    </location>
</feature>
<evidence type="ECO:0000256" key="9">
    <source>
        <dbReference type="ARBA" id="ARBA00023043"/>
    </source>
</evidence>
<organism evidence="18 19">
    <name type="scientific">Bos taurus</name>
    <name type="common">Bovine</name>
    <dbReference type="NCBI Taxonomy" id="9913"/>
    <lineage>
        <taxon>Eukaryota</taxon>
        <taxon>Metazoa</taxon>
        <taxon>Chordata</taxon>
        <taxon>Craniata</taxon>
        <taxon>Vertebrata</taxon>
        <taxon>Euteleostomi</taxon>
        <taxon>Mammalia</taxon>
        <taxon>Eutheria</taxon>
        <taxon>Laurasiatheria</taxon>
        <taxon>Artiodactyla</taxon>
        <taxon>Ruminantia</taxon>
        <taxon>Pecora</taxon>
        <taxon>Bovidae</taxon>
        <taxon>Bovinae</taxon>
        <taxon>Bos</taxon>
    </lineage>
</organism>
<dbReference type="InterPro" id="IPR002110">
    <property type="entry name" value="Ankyrin_rpt"/>
</dbReference>
<dbReference type="Pfam" id="PF25408">
    <property type="entry name" value="AAA_lid_NAV1"/>
    <property type="match status" value="1"/>
</dbReference>
<dbReference type="Pfam" id="PF09727">
    <property type="entry name" value="CortBP2"/>
    <property type="match status" value="2"/>
</dbReference>
<evidence type="ECO:0000256" key="10">
    <source>
        <dbReference type="ARBA" id="ARBA00023054"/>
    </source>
</evidence>
<dbReference type="Ensembl" id="ENSBTAT00000083298.3">
    <property type="protein sequence ID" value="ENSBTAP00000063576.2"/>
    <property type="gene ID" value="ENSBTAG00000021469.8"/>
</dbReference>
<evidence type="ECO:0000256" key="11">
    <source>
        <dbReference type="ARBA" id="ARBA00023273"/>
    </source>
</evidence>
<feature type="domain" description="CortBP2/NAV1-like AAA+ ATPase lid" evidence="17">
    <location>
        <begin position="1384"/>
        <end position="1453"/>
    </location>
</feature>
<evidence type="ECO:0000313" key="18">
    <source>
        <dbReference type="Ensembl" id="ENSBTAP00000063576.2"/>
    </source>
</evidence>
<feature type="compositionally biased region" description="Polar residues" evidence="15">
    <location>
        <begin position="1638"/>
        <end position="1649"/>
    </location>
</feature>
<reference evidence="18" key="3">
    <citation type="submission" date="2025-09" db="UniProtKB">
        <authorList>
            <consortium name="Ensembl"/>
        </authorList>
    </citation>
    <scope>IDENTIFICATION</scope>
    <source>
        <strain evidence="18">Hereford</strain>
    </source>
</reference>
<dbReference type="CDD" id="cd14686">
    <property type="entry name" value="bZIP"/>
    <property type="match status" value="1"/>
</dbReference>
<evidence type="ECO:0000259" key="16">
    <source>
        <dbReference type="Pfam" id="PF09727"/>
    </source>
</evidence>
<keyword evidence="11" id="KW-0966">Cell projection</keyword>
<dbReference type="InterPro" id="IPR036770">
    <property type="entry name" value="Ankyrin_rpt-contain_sf"/>
</dbReference>
<dbReference type="VGNC" id="VGNC:27822">
    <property type="gene designation" value="CTTNBP2"/>
</dbReference>
<feature type="repeat" description="ANK" evidence="14">
    <location>
        <begin position="888"/>
        <end position="920"/>
    </location>
</feature>
<feature type="compositionally biased region" description="Low complexity" evidence="15">
    <location>
        <begin position="505"/>
        <end position="517"/>
    </location>
</feature>
<feature type="domain" description="Cortactin-binding protein-2 N-terminal" evidence="16">
    <location>
        <begin position="151"/>
        <end position="224"/>
    </location>
</feature>
<feature type="region of interest" description="Disordered" evidence="15">
    <location>
        <begin position="1631"/>
        <end position="1728"/>
    </location>
</feature>
<evidence type="ECO:0000256" key="8">
    <source>
        <dbReference type="ARBA" id="ARBA00023018"/>
    </source>
</evidence>
<feature type="region of interest" description="Disordered" evidence="15">
    <location>
        <begin position="532"/>
        <end position="558"/>
    </location>
</feature>
<dbReference type="Proteomes" id="UP000009136">
    <property type="component" value="Chromosome 4"/>
</dbReference>
<dbReference type="PROSITE" id="PS50297">
    <property type="entry name" value="ANK_REP_REGION"/>
    <property type="match status" value="4"/>
</dbReference>
<evidence type="ECO:0000256" key="5">
    <source>
        <dbReference type="ARBA" id="ARBA00022490"/>
    </source>
</evidence>
<feature type="region of interest" description="Disordered" evidence="15">
    <location>
        <begin position="450"/>
        <end position="519"/>
    </location>
</feature>
<feature type="region of interest" description="Disordered" evidence="15">
    <location>
        <begin position="574"/>
        <end position="675"/>
    </location>
</feature>
<dbReference type="InterPro" id="IPR050719">
    <property type="entry name" value="Cortactin-Actin_Reg"/>
</dbReference>
<feature type="repeat" description="ANK" evidence="14">
    <location>
        <begin position="822"/>
        <end position="854"/>
    </location>
</feature>
<dbReference type="STRING" id="9913.ENSBTAP00000063576"/>
<evidence type="ECO:0000313" key="19">
    <source>
        <dbReference type="Proteomes" id="UP000009136"/>
    </source>
</evidence>
<comment type="subunit">
    <text evidence="13">Interacts with CTTN/cortactin SH3 domain. Interacts with STRN, STRN4/zinedin and MOB4/phocein; this interactions mediate the association with the STRIPAK core complex and may regulate dendritic spine distribution of the STRIPAK complex in hippocampal neurons. Activation of glutamate receptors weakens the interaction with STRN and STRN4.</text>
</comment>
<keyword evidence="4" id="KW-0488">Methylation</keyword>
<evidence type="ECO:0000256" key="1">
    <source>
        <dbReference type="ARBA" id="ARBA00004544"/>
    </source>
</evidence>
<dbReference type="GO" id="GO:0005938">
    <property type="term" value="C:cell cortex"/>
    <property type="evidence" value="ECO:0007669"/>
    <property type="project" value="UniProtKB-SubCell"/>
</dbReference>
<reference evidence="18" key="2">
    <citation type="submission" date="2025-08" db="UniProtKB">
        <authorList>
            <consortium name="Ensembl"/>
        </authorList>
    </citation>
    <scope>IDENTIFICATION</scope>
    <source>
        <strain evidence="18">Hereford</strain>
    </source>
</reference>
<keyword evidence="8" id="KW-0770">Synapse</keyword>
<feature type="compositionally biased region" description="Low complexity" evidence="15">
    <location>
        <begin position="1699"/>
        <end position="1713"/>
    </location>
</feature>
<dbReference type="Bgee" id="ENSBTAG00000021469">
    <property type="expression patterns" value="Expressed in thyroid gland and 102 other cell types or tissues"/>
</dbReference>
<dbReference type="Pfam" id="PF00023">
    <property type="entry name" value="Ank"/>
    <property type="match status" value="2"/>
</dbReference>
<dbReference type="InterPro" id="IPR057568">
    <property type="entry name" value="CortBP2_NAV1-like_AAA_lid"/>
</dbReference>
<dbReference type="Pfam" id="PF12796">
    <property type="entry name" value="Ank_2"/>
    <property type="match status" value="1"/>
</dbReference>
<dbReference type="SUPFAM" id="SSF48403">
    <property type="entry name" value="Ankyrin repeat"/>
    <property type="match status" value="1"/>
</dbReference>
<feature type="region of interest" description="Disordered" evidence="15">
    <location>
        <begin position="289"/>
        <end position="308"/>
    </location>
</feature>
<sequence length="1728" mass="188993">MSPDLALALQCQCCHHLVKKEFDVDTLSKSELRMLLSVMEGELEARDLVIEALRLFRRQIELPYDPAIQLLGIHTEETRIERDTCTPMFIAALFIIARTWKQPRCPSADEWIRKLWYIYTMEYYSAIKKNTFESVLMRWMKLEPIIQSEARRKEVFIQERYGRFNLNDPFLALQRDYEAGASDKEKKPVCTNPLSILEAVMAHCRKMQERMSTQLAAAESRQKKLEMEKLQLQALEQEHKKLAARLEEERGKNKHVVLMLVKECKQLSGKVLEEAQKLEEVMAKLEEEKKKTSALEEELATEKRRSTEMEAQMEKQLSEFDTEREQLRAKLHREEAHTTDLKEEIDKMKKMIEQLKKGNDSKPSLSLPRKTKDRRLVSISVATEGPMTRSVACQTDLVVETAEPLKKLPLSVPVKPATGSPLVSAGAKGNACPSAASVRPGIERQVSHGDLIGSSLPTVPPPSANRIEENGPSTGSTPDLTSSPSPLPSAVSPASGHTPAPPPHSLHSPSASAPLHPGLNPRIQAARFRFQGSNANDPDQNGNTTQSPPSREVSPTSRDNLVAKQLARNTVTQALSRFTSPPAGAPPRPGASPTGDVGTYPPVGRTSLKTPGGARVDRGNPPPIPPKKPGLSQTPSPPHPQLKVIMDSSRASSTGIKADNKTVASPPSSLPQGNRVINEENLSKSSSPQLPPKPSIDLTVAPAGCAVSALATSQVGAWPAETPGLNQPACSESSLVIPTTTAFRSSINPVSASSRRAGASDSLLVTASGWSPSLTPLLMSGGPAPLAGRPTLLQQAAAQGNVTLLSMLLNEEGLDINYSCEDGHSALYSAAKNGHTDCVRLLLNAEAQVNAADKNGFTPLCAAAAQGHFKCVELLIAYDANINHAADGGQTPLYLACKNGNKECIKLLLEAGTDRSVKTRDGWTPIHAAVDTGNVDSLKLLMYHRAPAHGNKLQEEPGLAILDLDQEEEHHEGTSKPVVPADLINHADSEGWTAAHIAASKGFKNCLEVLCRHGGLEPERRDKCNRTAHDVATDDCKHLLENLNALKIPLRISVGETEPGNCGADDFECESTICALNIRKQTSWDDFSKAVSQALTNHFQAISSDGWWSLEDMTFSSTTDSSIGLSASSVRSITLGNVPWSAGQSFTQSPWDFMRTNKAEQVTVLLSGPQEGCLSSVTYASMIPLQMLQNYLRLVEQYHNVIFHGPEGSLQDYIAHQLALCLKHRQMAAGFPCEIVRAEVDADFSKEQLVDLFISSACLIPVKQSPANKKIIVILENLEKSSLSELLGDFLGPLENHSTESPCTFQKGNGMSECYYFHENCFLMGTIAKACLQGSDLLVQQHFRWVQLRWDGEPMQGLLQRFLRRKVVNKFRGQVPSPCDPVCKTVDWALAVWRQLNSCLARLGTPEALLGPQHFLSCPVVPGHTQATVKWMSKLWNAVIAPRVQEAILSRASVKRQPGLGQTTKNPSQGQQAVVRAALSILLNKAVLHGCPLQRAELDQHTADFKGGSFPLSIVSSYSSCSKKKESGAWRKVSTSPRKKSGRFSSPTWNKPDLSEEGIKSNTILQLNCNRNASLSNQKSLENDLSLTLNLDQRLSLGSDDEADLVKELQSMCSSKSESDISKIADSRDDLRRFDSSGNNPVFSATVNNPRMPVSQKEVSPLSSHQTTECSNSKSKTELGVSRVKSFLPVPRSKVTQCSQNTKRSSSSSNTRQIEINNNSRDLEPTQK</sequence>
<evidence type="ECO:0000256" key="15">
    <source>
        <dbReference type="SAM" id="MobiDB-lite"/>
    </source>
</evidence>
<feature type="repeat" description="ANK" evidence="14">
    <location>
        <begin position="921"/>
        <end position="946"/>
    </location>
</feature>
<dbReference type="VEuPathDB" id="HostDB:ENSBTAG00000021469"/>
<dbReference type="PROSITE" id="PS50088">
    <property type="entry name" value="ANK_REPEAT"/>
    <property type="match status" value="4"/>
</dbReference>
<feature type="region of interest" description="Disordered" evidence="15">
    <location>
        <begin position="1529"/>
        <end position="1555"/>
    </location>
</feature>
<evidence type="ECO:0000256" key="6">
    <source>
        <dbReference type="ARBA" id="ARBA00022553"/>
    </source>
</evidence>
<keyword evidence="19" id="KW-1185">Reference proteome</keyword>
<keyword evidence="7" id="KW-0677">Repeat</keyword>
<proteinExistence type="predicted"/>
<dbReference type="GeneTree" id="ENSGT00940000158293"/>
<gene>
    <name evidence="18 20" type="primary">CTTNBP2</name>
</gene>
<comment type="function">
    <text evidence="12">Regulates the dendritic spine distribution of CTTN/cortactin in hippocampal neurons, and thus controls dendritic spinogenesis and dendritic spine maintenance. Associates with the striatin-interacting phosphatase and kinase (STRIPAK) core complex to regulate dendritic spine distribution of the STRIPAK complex in hippocampal neurons.</text>
</comment>
<dbReference type="FunCoup" id="A0A3Q1LT16">
    <property type="interactions" value="1275"/>
</dbReference>
<dbReference type="SMART" id="SM00248">
    <property type="entry name" value="ANK"/>
    <property type="match status" value="6"/>
</dbReference>
<dbReference type="InterPro" id="IPR019131">
    <property type="entry name" value="Cortactin-binding_p2_N"/>
</dbReference>
<dbReference type="GO" id="GO:0043197">
    <property type="term" value="C:dendritic spine"/>
    <property type="evidence" value="ECO:0007669"/>
    <property type="project" value="UniProtKB-SubCell"/>
</dbReference>
<reference evidence="18" key="1">
    <citation type="submission" date="2018-03" db="EMBL/GenBank/DDBJ databases">
        <title>ARS-UCD1.2.</title>
        <authorList>
            <person name="Rosen B.D."/>
            <person name="Bickhart D.M."/>
            <person name="Koren S."/>
            <person name="Schnabel R.D."/>
            <person name="Hall R."/>
            <person name="Zimin A."/>
            <person name="Dreischer C."/>
            <person name="Schultheiss S."/>
            <person name="Schroeder S.G."/>
            <person name="Elsik C.G."/>
            <person name="Couldrey C."/>
            <person name="Liu G.E."/>
            <person name="Van Tassell C.P."/>
            <person name="Phillippy A.M."/>
            <person name="Smith T.P.L."/>
            <person name="Medrano J.F."/>
        </authorList>
    </citation>
    <scope>NUCLEOTIDE SEQUENCE [LARGE SCALE GENOMIC DNA]</scope>
    <source>
        <strain evidence="18">Hereford</strain>
    </source>
</reference>
<comment type="subcellular location">
    <subcellularLocation>
        <location evidence="2">Cell projection</location>
        <location evidence="2">Dendritic spine</location>
    </subcellularLocation>
    <subcellularLocation>
        <location evidence="1">Cytoplasm</location>
        <location evidence="1">Cell cortex</location>
    </subcellularLocation>
</comment>